<keyword evidence="3 8" id="KW-0328">Glycosyltransferase</keyword>
<dbReference type="Pfam" id="PF19320">
    <property type="entry name" value="GlfT2_domain3"/>
    <property type="match status" value="1"/>
</dbReference>
<keyword evidence="4 8" id="KW-0808">Transferase</keyword>
<reference evidence="8 9" key="1">
    <citation type="submission" date="2015-02" db="EMBL/GenBank/DDBJ databases">
        <title>Draft genome sequences of ten Microbacterium spp. with emphasis on heavy metal contaminated environments.</title>
        <authorList>
            <person name="Corretto E."/>
        </authorList>
    </citation>
    <scope>NUCLEOTIDE SEQUENCE [LARGE SCALE GENOMIC DNA]</scope>
    <source>
        <strain evidence="8 9">DSM 8608</strain>
    </source>
</reference>
<dbReference type="EMBL" id="JYJA01000038">
    <property type="protein sequence ID" value="KJL41226.1"/>
    <property type="molecule type" value="Genomic_DNA"/>
</dbReference>
<dbReference type="GO" id="GO:0016757">
    <property type="term" value="F:glycosyltransferase activity"/>
    <property type="evidence" value="ECO:0007669"/>
    <property type="project" value="UniProtKB-KW"/>
</dbReference>
<dbReference type="Proteomes" id="UP000034098">
    <property type="component" value="Unassembled WGS sequence"/>
</dbReference>
<dbReference type="RefSeq" id="WP_052676868.1">
    <property type="nucleotide sequence ID" value="NZ_JYJA01000038.1"/>
</dbReference>
<dbReference type="Pfam" id="PF13641">
    <property type="entry name" value="Glyco_tranf_2_3"/>
    <property type="match status" value="1"/>
</dbReference>
<comment type="pathway">
    <text evidence="1">Cell wall biogenesis; cell wall polysaccharide biosynthesis.</text>
</comment>
<feature type="domain" description="Galactofuranosyltransferase GlfT2 N-terminal" evidence="6">
    <location>
        <begin position="49"/>
        <end position="162"/>
    </location>
</feature>
<evidence type="ECO:0000256" key="3">
    <source>
        <dbReference type="ARBA" id="ARBA00022676"/>
    </source>
</evidence>
<evidence type="ECO:0000259" key="6">
    <source>
        <dbReference type="Pfam" id="PF17994"/>
    </source>
</evidence>
<evidence type="ECO:0000313" key="9">
    <source>
        <dbReference type="Proteomes" id="UP000034098"/>
    </source>
</evidence>
<keyword evidence="9" id="KW-1185">Reference proteome</keyword>
<dbReference type="InterPro" id="IPR029044">
    <property type="entry name" value="Nucleotide-diphossugar_trans"/>
</dbReference>
<dbReference type="Gene3D" id="3.90.550.60">
    <property type="match status" value="1"/>
</dbReference>
<feature type="region of interest" description="Disordered" evidence="5">
    <location>
        <begin position="1"/>
        <end position="44"/>
    </location>
</feature>
<evidence type="ECO:0000256" key="1">
    <source>
        <dbReference type="ARBA" id="ARBA00004776"/>
    </source>
</evidence>
<dbReference type="PATRIC" id="fig|69370.6.peg.3199"/>
<accession>A0A0M2H9C7</accession>
<protein>
    <submittedName>
        <fullName evidence="8">Galactofuranosyl transferase GlfT2</fullName>
        <ecNumber evidence="8">2.4.1.288</ecNumber>
    </submittedName>
</protein>
<dbReference type="PANTHER" id="PTHR43179">
    <property type="entry name" value="RHAMNOSYLTRANSFERASE WBBL"/>
    <property type="match status" value="1"/>
</dbReference>
<feature type="domain" description="Galactofuranosyltransferase-2 C-terminal" evidence="7">
    <location>
        <begin position="443"/>
        <end position="635"/>
    </location>
</feature>
<comment type="similarity">
    <text evidence="2">Belongs to the glycosyltransferase 2 family.</text>
</comment>
<evidence type="ECO:0000256" key="5">
    <source>
        <dbReference type="SAM" id="MobiDB-lite"/>
    </source>
</evidence>
<comment type="caution">
    <text evidence="8">The sequence shown here is derived from an EMBL/GenBank/DDBJ whole genome shotgun (WGS) entry which is preliminary data.</text>
</comment>
<dbReference type="InterPro" id="IPR040492">
    <property type="entry name" value="GlfT2_N"/>
</dbReference>
<evidence type="ECO:0000256" key="2">
    <source>
        <dbReference type="ARBA" id="ARBA00006739"/>
    </source>
</evidence>
<evidence type="ECO:0000259" key="7">
    <source>
        <dbReference type="Pfam" id="PF19320"/>
    </source>
</evidence>
<gene>
    <name evidence="8" type="primary">glfT2</name>
    <name evidence="8" type="ORF">RS82_03143</name>
</gene>
<dbReference type="InterPro" id="IPR045699">
    <property type="entry name" value="GlfT2_C"/>
</dbReference>
<name>A0A0M2H9C7_MICTR</name>
<feature type="compositionally biased region" description="Basic and acidic residues" evidence="5">
    <location>
        <begin position="18"/>
        <end position="39"/>
    </location>
</feature>
<organism evidence="8 9">
    <name type="scientific">Microbacterium trichothecenolyticum</name>
    <name type="common">Aureobacterium trichothecenolyticum</name>
    <dbReference type="NCBI Taxonomy" id="69370"/>
    <lineage>
        <taxon>Bacteria</taxon>
        <taxon>Bacillati</taxon>
        <taxon>Actinomycetota</taxon>
        <taxon>Actinomycetes</taxon>
        <taxon>Micrococcales</taxon>
        <taxon>Microbacteriaceae</taxon>
        <taxon>Microbacterium</taxon>
    </lineage>
</organism>
<dbReference type="PANTHER" id="PTHR43179:SF12">
    <property type="entry name" value="GALACTOFURANOSYLTRANSFERASE GLFT2"/>
    <property type="match status" value="1"/>
</dbReference>
<evidence type="ECO:0000313" key="8">
    <source>
        <dbReference type="EMBL" id="KJL41226.1"/>
    </source>
</evidence>
<dbReference type="AlphaFoldDB" id="A0A0M2H9C7"/>
<sequence length="643" mass="72361">MALPLYVDTRTSVSNPQAKHEAGRDDRERIGQKSKDEQTHGPTMLATARKSITKVERHAISVASRSTVSFATYFNAFPAAYWRQWTEVESVRLTVEVKGSANVNVFRSTVRGSFRRVASKRDVDGTAEFDISLKSFGDGGWLWFDLDTGSTPAEILSAVWSVDESLARRRGTAAVSITTFNRPDDCVAQMRLFAGSPDLLDVLDTLMIVDQGTQLVSEAAGYDDAAAALGDKFRIMRQPNLGGSGGFARGMYEGTRSTDADYVMLLDDDVVVETEGIVRAVTFADFCRTDTIVGGHMLNLYERSVLHSYGESVNLYRTMWHPVEESLESFDFNVKALRSDATLHRRVDVAYNGWWMCLIPRAAIERIGLSLPVFIKWDDAEYGLRASAHGIPTVSLPGAAVWHMPWTEKDDRLDWQAYYHQRNRWLVGLLYSPYRSGGALPRESFLSDLKHLLTLQYSPVAMRVQALEDVLSGPGHLHDTLEQRAAEMRHLHASYSDGQVIRDIAAYPVVLRRKPTRKGTVASAPASRVNWVMRAAVSAARNYLKPSGRWDRPEARVASDQVRWWRVAGLDAALVSTADGTGATVYKRDRREYRRLLRRSRQLHLELVRRWDDLAKEYRRALTDVTSPQAWEQTFGIDPTPRP</sequence>
<proteinExistence type="inferred from homology"/>
<dbReference type="Pfam" id="PF17994">
    <property type="entry name" value="Glft2_N"/>
    <property type="match status" value="1"/>
</dbReference>
<evidence type="ECO:0000256" key="4">
    <source>
        <dbReference type="ARBA" id="ARBA00022679"/>
    </source>
</evidence>
<dbReference type="SUPFAM" id="SSF53448">
    <property type="entry name" value="Nucleotide-diphospho-sugar transferases"/>
    <property type="match status" value="1"/>
</dbReference>
<dbReference type="EC" id="2.4.1.288" evidence="8"/>